<evidence type="ECO:0000313" key="2">
    <source>
        <dbReference type="EMBL" id="OQP62434.1"/>
    </source>
</evidence>
<dbReference type="Proteomes" id="UP000192796">
    <property type="component" value="Unassembled WGS sequence"/>
</dbReference>
<sequence>MSGEVSAPGTGAATIIAAGTTLKGDISSNGDIRIDGTLQGNIQCQAKVVIGSNGSVEGDISGQQADIMGKVSGTIKVKELLQLKGGSHVSGNLYAGKLQIEPSANFNGQCHMTTATNGQVNEVIADKKAKELAKA</sequence>
<name>A0A1V9FVS2_9BACT</name>
<evidence type="ECO:0000256" key="1">
    <source>
        <dbReference type="ARBA" id="ARBA00044755"/>
    </source>
</evidence>
<dbReference type="AlphaFoldDB" id="A0A1V9FVS2"/>
<reference evidence="2 3" key="1">
    <citation type="submission" date="2016-03" db="EMBL/GenBank/DDBJ databases">
        <title>Niastella vici sp. nov., isolated from farmland soil.</title>
        <authorList>
            <person name="Chen L."/>
            <person name="Wang D."/>
            <person name="Yang S."/>
            <person name="Wang G."/>
        </authorList>
    </citation>
    <scope>NUCLEOTIDE SEQUENCE [LARGE SCALE GENOMIC DNA]</scope>
    <source>
        <strain evidence="2 3">DJ57</strain>
    </source>
</reference>
<proteinExistence type="inferred from homology"/>
<keyword evidence="3" id="KW-1185">Reference proteome</keyword>
<accession>A0A1V9FVS2</accession>
<dbReference type="PANTHER" id="PTHR35024">
    <property type="entry name" value="HYPOTHETICAL CYTOSOLIC PROTEIN"/>
    <property type="match status" value="1"/>
</dbReference>
<dbReference type="EMBL" id="LVYD01000051">
    <property type="protein sequence ID" value="OQP62434.1"/>
    <property type="molecule type" value="Genomic_DNA"/>
</dbReference>
<gene>
    <name evidence="2" type="ORF">A3860_28625</name>
</gene>
<organism evidence="2 3">
    <name type="scientific">Niastella vici</name>
    <dbReference type="NCBI Taxonomy" id="1703345"/>
    <lineage>
        <taxon>Bacteria</taxon>
        <taxon>Pseudomonadati</taxon>
        <taxon>Bacteroidota</taxon>
        <taxon>Chitinophagia</taxon>
        <taxon>Chitinophagales</taxon>
        <taxon>Chitinophagaceae</taxon>
        <taxon>Niastella</taxon>
    </lineage>
</organism>
<evidence type="ECO:0000313" key="3">
    <source>
        <dbReference type="Proteomes" id="UP000192796"/>
    </source>
</evidence>
<comment type="similarity">
    <text evidence="1">Belongs to the bactofilin family.</text>
</comment>
<protein>
    <submittedName>
        <fullName evidence="2">Cell shape determination protein CcmA</fullName>
    </submittedName>
</protein>
<dbReference type="InterPro" id="IPR007607">
    <property type="entry name" value="BacA/B"/>
</dbReference>
<dbReference type="PANTHER" id="PTHR35024:SF4">
    <property type="entry name" value="POLYMER-FORMING CYTOSKELETAL PROTEIN"/>
    <property type="match status" value="1"/>
</dbReference>
<dbReference type="STRING" id="1703345.A3860_28625"/>
<comment type="caution">
    <text evidence="2">The sequence shown here is derived from an EMBL/GenBank/DDBJ whole genome shotgun (WGS) entry which is preliminary data.</text>
</comment>
<dbReference type="Pfam" id="PF04519">
    <property type="entry name" value="Bactofilin"/>
    <property type="match status" value="1"/>
</dbReference>